<dbReference type="InterPro" id="IPR013173">
    <property type="entry name" value="DNA_primase_DnaG_DnaB-bd_dom"/>
</dbReference>
<dbReference type="Pfam" id="PF10410">
    <property type="entry name" value="DnaB_bind"/>
    <property type="match status" value="1"/>
</dbReference>
<comment type="subunit">
    <text evidence="12">Monomer. Interacts with DnaB.</text>
</comment>
<evidence type="ECO:0000256" key="9">
    <source>
        <dbReference type="ARBA" id="ARBA00022842"/>
    </source>
</evidence>
<feature type="region of interest" description="Disordered" evidence="14">
    <location>
        <begin position="447"/>
        <end position="490"/>
    </location>
</feature>
<gene>
    <name evidence="12 16" type="primary">dnaG</name>
    <name evidence="16" type="ORF">GCM10009867_32250</name>
</gene>
<name>A0ABP6HEH6_9MICO</name>
<dbReference type="Gene3D" id="3.90.980.10">
    <property type="entry name" value="DNA primase, catalytic core, N-terminal domain"/>
    <property type="match status" value="1"/>
</dbReference>
<keyword evidence="10 12" id="KW-0238">DNA-binding</keyword>
<keyword evidence="11 12" id="KW-0804">Transcription</keyword>
<keyword evidence="6 12" id="KW-0479">Metal-binding</keyword>
<comment type="similarity">
    <text evidence="12 13">Belongs to the DnaG primase family.</text>
</comment>
<evidence type="ECO:0000313" key="17">
    <source>
        <dbReference type="Proteomes" id="UP001501326"/>
    </source>
</evidence>
<dbReference type="NCBIfam" id="TIGR01391">
    <property type="entry name" value="dnaG"/>
    <property type="match status" value="1"/>
</dbReference>
<dbReference type="PANTHER" id="PTHR30313:SF2">
    <property type="entry name" value="DNA PRIMASE"/>
    <property type="match status" value="1"/>
</dbReference>
<comment type="function">
    <text evidence="12 13">RNA polymerase that catalyzes the synthesis of short RNA molecules used as primers for DNA polymerase during DNA replication.</text>
</comment>
<evidence type="ECO:0000256" key="6">
    <source>
        <dbReference type="ARBA" id="ARBA00022723"/>
    </source>
</evidence>
<evidence type="ECO:0000256" key="11">
    <source>
        <dbReference type="ARBA" id="ARBA00023163"/>
    </source>
</evidence>
<evidence type="ECO:0000256" key="14">
    <source>
        <dbReference type="SAM" id="MobiDB-lite"/>
    </source>
</evidence>
<dbReference type="SMART" id="SM00493">
    <property type="entry name" value="TOPRIM"/>
    <property type="match status" value="1"/>
</dbReference>
<dbReference type="InterPro" id="IPR037068">
    <property type="entry name" value="DNA_primase_core_N_sf"/>
</dbReference>
<dbReference type="InterPro" id="IPR034151">
    <property type="entry name" value="TOPRIM_DnaG_bac"/>
</dbReference>
<evidence type="ECO:0000256" key="5">
    <source>
        <dbReference type="ARBA" id="ARBA00022705"/>
    </source>
</evidence>
<evidence type="ECO:0000259" key="15">
    <source>
        <dbReference type="PROSITE" id="PS50880"/>
    </source>
</evidence>
<dbReference type="InterPro" id="IPR002694">
    <property type="entry name" value="Znf_CHC2"/>
</dbReference>
<keyword evidence="3 12" id="KW-0808">Transferase</keyword>
<organism evidence="16 17">
    <name type="scientific">Pedococcus aerophilus</name>
    <dbReference type="NCBI Taxonomy" id="436356"/>
    <lineage>
        <taxon>Bacteria</taxon>
        <taxon>Bacillati</taxon>
        <taxon>Actinomycetota</taxon>
        <taxon>Actinomycetes</taxon>
        <taxon>Micrococcales</taxon>
        <taxon>Intrasporangiaceae</taxon>
        <taxon>Pedococcus</taxon>
    </lineage>
</organism>
<dbReference type="Gene3D" id="3.40.1360.10">
    <property type="match status" value="1"/>
</dbReference>
<dbReference type="Pfam" id="PF01807">
    <property type="entry name" value="Zn_ribbon_DnaG"/>
    <property type="match status" value="1"/>
</dbReference>
<dbReference type="InterPro" id="IPR036977">
    <property type="entry name" value="DNA_primase_Znf_CHC2"/>
</dbReference>
<dbReference type="RefSeq" id="WP_344195280.1">
    <property type="nucleotide sequence ID" value="NZ_BAAARN010000004.1"/>
</dbReference>
<evidence type="ECO:0000256" key="4">
    <source>
        <dbReference type="ARBA" id="ARBA00022695"/>
    </source>
</evidence>
<dbReference type="Gene3D" id="3.90.580.10">
    <property type="entry name" value="Zinc finger, CHC2-type domain"/>
    <property type="match status" value="1"/>
</dbReference>
<dbReference type="InterPro" id="IPR006295">
    <property type="entry name" value="DNA_primase_DnaG"/>
</dbReference>
<reference evidence="17" key="1">
    <citation type="journal article" date="2019" name="Int. J. Syst. Evol. Microbiol.">
        <title>The Global Catalogue of Microorganisms (GCM) 10K type strain sequencing project: providing services to taxonomists for standard genome sequencing and annotation.</title>
        <authorList>
            <consortium name="The Broad Institute Genomics Platform"/>
            <consortium name="The Broad Institute Genome Sequencing Center for Infectious Disease"/>
            <person name="Wu L."/>
            <person name="Ma J."/>
        </authorList>
    </citation>
    <scope>NUCLEOTIDE SEQUENCE [LARGE SCALE GENOMIC DNA]</scope>
    <source>
        <strain evidence="17">JCM 16378</strain>
    </source>
</reference>
<dbReference type="InterPro" id="IPR016136">
    <property type="entry name" value="DNA_helicase_N/primase_C"/>
</dbReference>
<keyword evidence="4 12" id="KW-0548">Nucleotidyltransferase</keyword>
<protein>
    <recommendedName>
        <fullName evidence="12 13">DNA primase</fullName>
        <ecNumber evidence="12">2.7.7.101</ecNumber>
    </recommendedName>
</protein>
<comment type="cofactor">
    <cofactor evidence="12 13">
        <name>Zn(2+)</name>
        <dbReference type="ChEBI" id="CHEBI:29105"/>
    </cofactor>
    <text evidence="12 13">Binds 1 zinc ion per monomer.</text>
</comment>
<comment type="caution">
    <text evidence="16">The sequence shown here is derived from an EMBL/GenBank/DDBJ whole genome shotgun (WGS) entry which is preliminary data.</text>
</comment>
<feature type="compositionally biased region" description="Gly residues" evidence="14">
    <location>
        <begin position="459"/>
        <end position="483"/>
    </location>
</feature>
<dbReference type="HAMAP" id="MF_00974">
    <property type="entry name" value="DNA_primase_DnaG"/>
    <property type="match status" value="1"/>
</dbReference>
<keyword evidence="9" id="KW-0460">Magnesium</keyword>
<evidence type="ECO:0000256" key="13">
    <source>
        <dbReference type="PIRNR" id="PIRNR002811"/>
    </source>
</evidence>
<dbReference type="EC" id="2.7.7.101" evidence="12"/>
<dbReference type="EMBL" id="BAAARN010000004">
    <property type="protein sequence ID" value="GAA2738870.1"/>
    <property type="molecule type" value="Genomic_DNA"/>
</dbReference>
<evidence type="ECO:0000313" key="16">
    <source>
        <dbReference type="EMBL" id="GAA2738870.1"/>
    </source>
</evidence>
<dbReference type="Pfam" id="PF13662">
    <property type="entry name" value="Toprim_4"/>
    <property type="match status" value="1"/>
</dbReference>
<dbReference type="SMART" id="SM00400">
    <property type="entry name" value="ZnF_CHCC"/>
    <property type="match status" value="1"/>
</dbReference>
<dbReference type="InterPro" id="IPR050219">
    <property type="entry name" value="DnaG_primase"/>
</dbReference>
<feature type="domain" description="Toprim" evidence="15">
    <location>
        <begin position="264"/>
        <end position="372"/>
    </location>
</feature>
<evidence type="ECO:0000256" key="8">
    <source>
        <dbReference type="ARBA" id="ARBA00022833"/>
    </source>
</evidence>
<dbReference type="Pfam" id="PF08275">
    <property type="entry name" value="DNAG_N"/>
    <property type="match status" value="1"/>
</dbReference>
<dbReference type="PROSITE" id="PS50880">
    <property type="entry name" value="TOPRIM"/>
    <property type="match status" value="1"/>
</dbReference>
<dbReference type="CDD" id="cd03364">
    <property type="entry name" value="TOPRIM_DnaG_primases"/>
    <property type="match status" value="1"/>
</dbReference>
<comment type="domain">
    <text evidence="12">Contains an N-terminal zinc-binding domain, a central core domain that contains the primase activity, and a C-terminal DnaB-binding domain.</text>
</comment>
<evidence type="ECO:0000256" key="7">
    <source>
        <dbReference type="ARBA" id="ARBA00022771"/>
    </source>
</evidence>
<evidence type="ECO:0000256" key="3">
    <source>
        <dbReference type="ARBA" id="ARBA00022679"/>
    </source>
</evidence>
<dbReference type="InterPro" id="IPR013264">
    <property type="entry name" value="DNAG_N"/>
</dbReference>
<keyword evidence="1 12" id="KW-0240">DNA-directed RNA polymerase</keyword>
<dbReference type="Proteomes" id="UP001501326">
    <property type="component" value="Unassembled WGS sequence"/>
</dbReference>
<keyword evidence="2 12" id="KW-0639">Primosome</keyword>
<comment type="catalytic activity">
    <reaction evidence="12">
        <text>ssDNA + n NTP = ssDNA/pppN(pN)n-1 hybrid + (n-1) diphosphate.</text>
        <dbReference type="EC" id="2.7.7.101"/>
    </reaction>
</comment>
<dbReference type="Pfam" id="PF08278">
    <property type="entry name" value="DnaG_DnaB_bind"/>
    <property type="match status" value="1"/>
</dbReference>
<keyword evidence="17" id="KW-1185">Reference proteome</keyword>
<feature type="zinc finger region" description="CHC2-type" evidence="12">
    <location>
        <begin position="41"/>
        <end position="65"/>
    </location>
</feature>
<dbReference type="Gene3D" id="1.10.860.10">
    <property type="entry name" value="DNAb Helicase, Chain A"/>
    <property type="match status" value="1"/>
</dbReference>
<evidence type="ECO:0000256" key="10">
    <source>
        <dbReference type="ARBA" id="ARBA00023125"/>
    </source>
</evidence>
<dbReference type="PANTHER" id="PTHR30313">
    <property type="entry name" value="DNA PRIMASE"/>
    <property type="match status" value="1"/>
</dbReference>
<keyword evidence="7 12" id="KW-0863">Zinc-finger</keyword>
<dbReference type="InterPro" id="IPR019475">
    <property type="entry name" value="DNA_primase_DnaB-bd"/>
</dbReference>
<dbReference type="InterPro" id="IPR006171">
    <property type="entry name" value="TOPRIM_dom"/>
</dbReference>
<evidence type="ECO:0000256" key="12">
    <source>
        <dbReference type="HAMAP-Rule" id="MF_00974"/>
    </source>
</evidence>
<evidence type="ECO:0000256" key="2">
    <source>
        <dbReference type="ARBA" id="ARBA00022515"/>
    </source>
</evidence>
<keyword evidence="5 12" id="KW-0235">DNA replication</keyword>
<sequence>MPGRIRTEDVALVKERSSIEDVVREHVTLRPAGPGSMKGLCPFHDEKTPSFNIRSTVGAWHCFGCGEGGDVISFVQKVEHLTFSEAVERLAQKLGMELHYEEGGRPHDGESLGRRSRLVEAHRVAQEFYHHALLNSPEARIGRDFLRERGFDSEAAKRFGIGFAPRSGEEMSRHLRGKGFTDEELTLGGLSGRGSRGLYDRFRGRLVWPIRDITGDTVGFGARRLYEDDRIAAKYLNTSETPIYTKGRVLYGLDAAKKSIAGDRKAVIVEGYTDVMACHLAGIEGAVATCGTSFGVDHIKMLRRIMRDEADLAPAKVVFTFDGDAAGQKAAMRAFGEDQRWASQSFVAVADGGMDPCELRIAKGDDAVRHLIDDAVPMFEFAVRTTIDRFDLSTAEGRVQGMRAAAPIVNSIRDSSMRPEYIRTVSGWIGVEVEQVQAEVARAQRMAARDAKAEADAPGGQGGQGGSGRQGDSGGQGSQGGRGQYRPDADVVPEPSLEEVRSSLPAPDLRDPVVFAERQLLQTLLQYPESFAESDIDAISPEAFTAPAHRAVFDGVRGVGGPQRGTSTQAWGDAVAEAAPLSVRSLVSELSVAPLPTRFDKATGLPERRYIDSLLVRVQEVMLTRKIGDAMSAMRRMAADAHSDPAAARALSGELQDLQRELAQLRDRAS</sequence>
<keyword evidence="8 12" id="KW-0862">Zinc</keyword>
<dbReference type="PIRSF" id="PIRSF002811">
    <property type="entry name" value="DnaG"/>
    <property type="match status" value="1"/>
</dbReference>
<proteinExistence type="inferred from homology"/>
<dbReference type="InterPro" id="IPR030846">
    <property type="entry name" value="DnaG_bac"/>
</dbReference>
<dbReference type="SUPFAM" id="SSF56731">
    <property type="entry name" value="DNA primase core"/>
    <property type="match status" value="1"/>
</dbReference>
<dbReference type="SUPFAM" id="SSF57783">
    <property type="entry name" value="Zinc beta-ribbon"/>
    <property type="match status" value="1"/>
</dbReference>
<evidence type="ECO:0000256" key="1">
    <source>
        <dbReference type="ARBA" id="ARBA00022478"/>
    </source>
</evidence>
<accession>A0ABP6HEH6</accession>